<sequence length="308" mass="35117">MVGIYVGCENYSSVFGVTERSFQARKMKSKELMVVSSNSRQTFCVQEDLKVEFNHLCRERKVKAALEIMDKMEKKGILLDSHGIVELLEVCMDLKLLEHGRRVHEHVMMSPSKPSSVVFNRLVEMYCKLGDAKTAKKVFDQMSSKNLDSWNLLLLGLADNGEGAVEEGLKHFNSMRQDYDINPTLEHYVGIVDLLGRSQKTDEAKDFIRTMPIEASSVVRETLEKHSKAGPRWQLDESGSSVSPSGLRRSNKKKVRESLILNQKIASPDRSKAYEKLRSLSKEVREAGYVPDTKYVLHDIAKKQKRRH</sequence>
<dbReference type="EMBL" id="CM051407">
    <property type="protein sequence ID" value="KAJ4701854.1"/>
    <property type="molecule type" value="Genomic_DNA"/>
</dbReference>
<dbReference type="Proteomes" id="UP001164539">
    <property type="component" value="Chromosome 14"/>
</dbReference>
<evidence type="ECO:0000313" key="1">
    <source>
        <dbReference type="EMBL" id="KAJ4701854.1"/>
    </source>
</evidence>
<name>A0ACC1WTX3_MELAZ</name>
<reference evidence="1 2" key="1">
    <citation type="journal article" date="2023" name="Science">
        <title>Complex scaffold remodeling in plant triterpene biosynthesis.</title>
        <authorList>
            <person name="De La Pena R."/>
            <person name="Hodgson H."/>
            <person name="Liu J.C."/>
            <person name="Stephenson M.J."/>
            <person name="Martin A.C."/>
            <person name="Owen C."/>
            <person name="Harkess A."/>
            <person name="Leebens-Mack J."/>
            <person name="Jimenez L.E."/>
            <person name="Osbourn A."/>
            <person name="Sattely E.S."/>
        </authorList>
    </citation>
    <scope>NUCLEOTIDE SEQUENCE [LARGE SCALE GENOMIC DNA]</scope>
    <source>
        <strain evidence="2">cv. JPN11</strain>
        <tissue evidence="1">Leaf</tissue>
    </source>
</reference>
<evidence type="ECO:0000313" key="2">
    <source>
        <dbReference type="Proteomes" id="UP001164539"/>
    </source>
</evidence>
<proteinExistence type="predicted"/>
<keyword evidence="2" id="KW-1185">Reference proteome</keyword>
<organism evidence="1 2">
    <name type="scientific">Melia azedarach</name>
    <name type="common">Chinaberry tree</name>
    <dbReference type="NCBI Taxonomy" id="155640"/>
    <lineage>
        <taxon>Eukaryota</taxon>
        <taxon>Viridiplantae</taxon>
        <taxon>Streptophyta</taxon>
        <taxon>Embryophyta</taxon>
        <taxon>Tracheophyta</taxon>
        <taxon>Spermatophyta</taxon>
        <taxon>Magnoliopsida</taxon>
        <taxon>eudicotyledons</taxon>
        <taxon>Gunneridae</taxon>
        <taxon>Pentapetalae</taxon>
        <taxon>rosids</taxon>
        <taxon>malvids</taxon>
        <taxon>Sapindales</taxon>
        <taxon>Meliaceae</taxon>
        <taxon>Melia</taxon>
    </lineage>
</organism>
<gene>
    <name evidence="1" type="ORF">OWV82_025030</name>
</gene>
<accession>A0ACC1WTX3</accession>
<protein>
    <submittedName>
        <fullName evidence="1">Pentatricopeptide repeat-containing protein</fullName>
    </submittedName>
</protein>
<comment type="caution">
    <text evidence="1">The sequence shown here is derived from an EMBL/GenBank/DDBJ whole genome shotgun (WGS) entry which is preliminary data.</text>
</comment>